<evidence type="ECO:0008006" key="4">
    <source>
        <dbReference type="Google" id="ProtNLM"/>
    </source>
</evidence>
<protein>
    <recommendedName>
        <fullName evidence="4">F-box domain-containing protein</fullName>
    </recommendedName>
</protein>
<comment type="caution">
    <text evidence="2">The sequence shown here is derived from an EMBL/GenBank/DDBJ whole genome shotgun (WGS) entry which is preliminary data.</text>
</comment>
<evidence type="ECO:0000256" key="1">
    <source>
        <dbReference type="SAM" id="MobiDB-lite"/>
    </source>
</evidence>
<feature type="region of interest" description="Disordered" evidence="1">
    <location>
        <begin position="719"/>
        <end position="766"/>
    </location>
</feature>
<dbReference type="SUPFAM" id="SSF52058">
    <property type="entry name" value="L domain-like"/>
    <property type="match status" value="1"/>
</dbReference>
<proteinExistence type="predicted"/>
<dbReference type="EMBL" id="JAPMOS010000006">
    <property type="protein sequence ID" value="KAJ4461731.1"/>
    <property type="molecule type" value="Genomic_DNA"/>
</dbReference>
<organism evidence="2 3">
    <name type="scientific">Paratrimastix pyriformis</name>
    <dbReference type="NCBI Taxonomy" id="342808"/>
    <lineage>
        <taxon>Eukaryota</taxon>
        <taxon>Metamonada</taxon>
        <taxon>Preaxostyla</taxon>
        <taxon>Paratrimastigidae</taxon>
        <taxon>Paratrimastix</taxon>
    </lineage>
</organism>
<reference evidence="2" key="1">
    <citation type="journal article" date="2022" name="bioRxiv">
        <title>Genomics of Preaxostyla Flagellates Illuminates Evolutionary Transitions and the Path Towards Mitochondrial Loss.</title>
        <authorList>
            <person name="Novak L.V.F."/>
            <person name="Treitli S.C."/>
            <person name="Pyrih J."/>
            <person name="Halakuc P."/>
            <person name="Pipaliya S.V."/>
            <person name="Vacek V."/>
            <person name="Brzon O."/>
            <person name="Soukal P."/>
            <person name="Eme L."/>
            <person name="Dacks J.B."/>
            <person name="Karnkowska A."/>
            <person name="Elias M."/>
            <person name="Hampl V."/>
        </authorList>
    </citation>
    <scope>NUCLEOTIDE SEQUENCE</scope>
    <source>
        <strain evidence="2">RCP-MX</strain>
    </source>
</reference>
<dbReference type="PANTHER" id="PTHR38926:SF5">
    <property type="entry name" value="F-BOX AND LEUCINE-RICH REPEAT PROTEIN 6"/>
    <property type="match status" value="1"/>
</dbReference>
<dbReference type="Proteomes" id="UP001141327">
    <property type="component" value="Unassembled WGS sequence"/>
</dbReference>
<evidence type="ECO:0000313" key="3">
    <source>
        <dbReference type="Proteomes" id="UP001141327"/>
    </source>
</evidence>
<accession>A0ABQ8UUI8</accession>
<dbReference type="PANTHER" id="PTHR38926">
    <property type="entry name" value="F-BOX DOMAIN CONTAINING PROTEIN, EXPRESSED"/>
    <property type="match status" value="1"/>
</dbReference>
<name>A0ABQ8UUI8_9EUKA</name>
<dbReference type="Gene3D" id="3.80.10.10">
    <property type="entry name" value="Ribonuclease Inhibitor"/>
    <property type="match status" value="2"/>
</dbReference>
<evidence type="ECO:0000313" key="2">
    <source>
        <dbReference type="EMBL" id="KAJ4461731.1"/>
    </source>
</evidence>
<gene>
    <name evidence="2" type="ORF">PAPYR_1864</name>
</gene>
<sequence length="766" mass="81138">MTSFNLEWLPEDLLPFIFCFNPSVALHCALGATCSQFRRIVQDRKHLSTTDSVEVNPFDSPKKITQSPLTPESFVAIVARCPGLESLVLHGFSGNKACAAALGGLTNIRRLAISGWVLTDEELRRAVCGLPNLEVFDFHEMAALLQASSASCFPSLPEGLAKGCPHLREVRLPPIGARSIKCMASLRDLSALVVPSGIEGLDFLAGRCPLTRLSVGQVESTDLSLLAPQLRALRLRGTVLSDHMGALAAGGCVALESLTLGPPSVFGESVMAGRLAVLLAQCAHCLRSLQLHLPKEPHIEPLLETLKGLPCLAELSVTAGDPELIQTLLEAIPSFPALRLLRATTRNRETAAIRSALQFSLRGDSALRTLDLGEAGAEVVAIELPHLERLTLSASSLRHCALGCPLLEVLRLCPSHPEVKPVLELACPDLRKIDLGADIGALRTDDMRCLRKAAAALLGPELLAQLAAHAPQLDTLAVGALSFETLTGLLAVLPQLRVLRAGLAGPPPEDAVLQVPGSLAALALSMPPPVPEANPRAPVKLAGLTVEGPRLAELTVEPGGCLGALTLRCPAMQTLRVVAPRLAALTLLPPAIVDSLTLAAPCLGRASLDGLLAQLGPTLRSLELWLPEPPPGARGPADEATSRLALGLAALEKATLHGRRLTHLELACPALWRVALDLCALRELALADTAALQTIVYQCTPNLRKLTLARPVPLMTGRGLLPAPPDADPDGGAAAFPWNLRRPDQHHPWSPALQPRKKQRNPPPAG</sequence>
<dbReference type="InterPro" id="IPR032675">
    <property type="entry name" value="LRR_dom_sf"/>
</dbReference>
<keyword evidence="3" id="KW-1185">Reference proteome</keyword>